<evidence type="ECO:0000256" key="1">
    <source>
        <dbReference type="SAM" id="Phobius"/>
    </source>
</evidence>
<keyword evidence="1" id="KW-1133">Transmembrane helix</keyword>
<sequence length="628" mass="73191">MGTREERHFFSLTSLQIGDLQSYLSRLTLFLVPKSKKFLILVDNRPWLDKLDARVTHLWQFMVTKSRLSPFANTRGRRKKKGESVKELELSNQYKWYSLIDAAVHQKKILFPVKKLKDSFLLHDELHHILYGFIVFEVEWAHVRGINYCNELQTDTSIAMEVRWMKRWEFDSIDQASNFVHFWYECSTSSGCSLLQDYLDSLCNAGDIFYDAKDELSTSSNAEANNTQIEGLNEISQQTSGTCKRRKFMRMDSEIVSTPSNFDPAIYKDVFIVFRFSDHDLPFNLKNVIMSDLRLLRLLEYGLPSWVIFLQSYPVFCKIYRPWMCPMARILYVIISTITVLIGFYDLYKNVPVLKATALRLFGPFSDWMENWEMVSRIQYLGTMLFLQNFEKAIRWFLMVTRGIRSVLSVLTKPFAGPLLNLLELTSPLWNLCVDFGEDVGSVIYSILGFLQCICGFILDAIIWPVWFIATGIVYPLFWLIWEILATPGRLVFTICSLLGVLVIRLYSLARDFWSSLSALLQFASATEVTIGGAYQEASMWKSLWNDIFSQVFRAIRSILNGFVAFFVICNRHRLSTYNHMQEFFKRLSRATRGNTNSDMAKRRQNCLNKKPIEECERSLLKRSYVYS</sequence>
<reference evidence="2" key="1">
    <citation type="submission" date="2020-01" db="EMBL/GenBank/DDBJ databases">
        <title>Genome sequence of Kobresia littledalei, the first chromosome-level genome in the family Cyperaceae.</title>
        <authorList>
            <person name="Qu G."/>
        </authorList>
    </citation>
    <scope>NUCLEOTIDE SEQUENCE</scope>
    <source>
        <strain evidence="2">C.B.Clarke</strain>
        <tissue evidence="2">Leaf</tissue>
    </source>
</reference>
<proteinExistence type="predicted"/>
<dbReference type="AlphaFoldDB" id="A0A833QLD3"/>
<feature type="transmembrane region" description="Helical" evidence="1">
    <location>
        <begin position="491"/>
        <end position="510"/>
    </location>
</feature>
<dbReference type="PANTHER" id="PTHR34553:SF4">
    <property type="entry name" value="G1_S-SPECIFIC CYCLIN-E PROTEIN"/>
    <property type="match status" value="1"/>
</dbReference>
<organism evidence="2 3">
    <name type="scientific">Carex littledalei</name>
    <dbReference type="NCBI Taxonomy" id="544730"/>
    <lineage>
        <taxon>Eukaryota</taxon>
        <taxon>Viridiplantae</taxon>
        <taxon>Streptophyta</taxon>
        <taxon>Embryophyta</taxon>
        <taxon>Tracheophyta</taxon>
        <taxon>Spermatophyta</taxon>
        <taxon>Magnoliopsida</taxon>
        <taxon>Liliopsida</taxon>
        <taxon>Poales</taxon>
        <taxon>Cyperaceae</taxon>
        <taxon>Cyperoideae</taxon>
        <taxon>Cariceae</taxon>
        <taxon>Carex</taxon>
        <taxon>Carex subgen. Euthyceras</taxon>
    </lineage>
</organism>
<keyword evidence="1" id="KW-0472">Membrane</keyword>
<dbReference type="OrthoDB" id="1915931at2759"/>
<dbReference type="PANTHER" id="PTHR34553">
    <property type="entry name" value="OS05G0597400 PROTEIN"/>
    <property type="match status" value="1"/>
</dbReference>
<feature type="transmembrane region" description="Helical" evidence="1">
    <location>
        <begin position="548"/>
        <end position="570"/>
    </location>
</feature>
<feature type="transmembrane region" description="Helical" evidence="1">
    <location>
        <begin position="330"/>
        <end position="348"/>
    </location>
</feature>
<evidence type="ECO:0000313" key="2">
    <source>
        <dbReference type="EMBL" id="KAF3324121.1"/>
    </source>
</evidence>
<keyword evidence="1" id="KW-0812">Transmembrane</keyword>
<name>A0A833QLD3_9POAL</name>
<evidence type="ECO:0000313" key="3">
    <source>
        <dbReference type="Proteomes" id="UP000623129"/>
    </source>
</evidence>
<protein>
    <submittedName>
        <fullName evidence="2">Uncharacterized protein</fullName>
    </submittedName>
</protein>
<gene>
    <name evidence="2" type="ORF">FCM35_KLT11588</name>
</gene>
<comment type="caution">
    <text evidence="2">The sequence shown here is derived from an EMBL/GenBank/DDBJ whole genome shotgun (WGS) entry which is preliminary data.</text>
</comment>
<feature type="transmembrane region" description="Helical" evidence="1">
    <location>
        <begin position="517"/>
        <end position="536"/>
    </location>
</feature>
<dbReference type="Proteomes" id="UP000623129">
    <property type="component" value="Unassembled WGS sequence"/>
</dbReference>
<accession>A0A833QLD3</accession>
<keyword evidence="3" id="KW-1185">Reference proteome</keyword>
<feature type="transmembrane region" description="Helical" evidence="1">
    <location>
        <begin position="440"/>
        <end position="459"/>
    </location>
</feature>
<dbReference type="EMBL" id="SWLB01000022">
    <property type="protein sequence ID" value="KAF3324121.1"/>
    <property type="molecule type" value="Genomic_DNA"/>
</dbReference>